<keyword evidence="1" id="KW-0238">DNA-binding</keyword>
<evidence type="ECO:0000313" key="2">
    <source>
        <dbReference type="Proteomes" id="UP001157167"/>
    </source>
</evidence>
<dbReference type="GO" id="GO:0003677">
    <property type="term" value="F:DNA binding"/>
    <property type="evidence" value="ECO:0007669"/>
    <property type="project" value="UniProtKB-KW"/>
</dbReference>
<dbReference type="InterPro" id="IPR014926">
    <property type="entry name" value="Phage_D3112_Orf24"/>
</dbReference>
<keyword evidence="2" id="KW-1185">Reference proteome</keyword>
<dbReference type="Pfam" id="PF08822">
    <property type="entry name" value="DUF1804"/>
    <property type="match status" value="1"/>
</dbReference>
<organism evidence="1 2">
    <name type="scientific">Zoogloea oryzae</name>
    <dbReference type="NCBI Taxonomy" id="310767"/>
    <lineage>
        <taxon>Bacteria</taxon>
        <taxon>Pseudomonadati</taxon>
        <taxon>Pseudomonadota</taxon>
        <taxon>Betaproteobacteria</taxon>
        <taxon>Rhodocyclales</taxon>
        <taxon>Zoogloeaceae</taxon>
        <taxon>Zoogloea</taxon>
    </lineage>
</organism>
<dbReference type="Proteomes" id="UP001157167">
    <property type="component" value="Unassembled WGS sequence"/>
</dbReference>
<accession>A0ABQ6FCN8</accession>
<name>A0ABQ6FCN8_9RHOO</name>
<reference evidence="2" key="1">
    <citation type="journal article" date="2019" name="Int. J. Syst. Evol. Microbiol.">
        <title>The Global Catalogue of Microorganisms (GCM) 10K type strain sequencing project: providing services to taxonomists for standard genome sequencing and annotation.</title>
        <authorList>
            <consortium name="The Broad Institute Genomics Platform"/>
            <consortium name="The Broad Institute Genome Sequencing Center for Infectious Disease"/>
            <person name="Wu L."/>
            <person name="Ma J."/>
        </authorList>
    </citation>
    <scope>NUCLEOTIDE SEQUENCE [LARGE SCALE GENOMIC DNA]</scope>
    <source>
        <strain evidence="2">NBRC 102407</strain>
    </source>
</reference>
<dbReference type="RefSeq" id="WP_284187946.1">
    <property type="nucleotide sequence ID" value="NZ_BSPX01000029.1"/>
</dbReference>
<gene>
    <name evidence="1" type="ORF">GCM10007933_21210</name>
</gene>
<evidence type="ECO:0000313" key="1">
    <source>
        <dbReference type="EMBL" id="GLT22661.1"/>
    </source>
</evidence>
<dbReference type="EMBL" id="BSPX01000029">
    <property type="protein sequence ID" value="GLT22661.1"/>
    <property type="molecule type" value="Genomic_DNA"/>
</dbReference>
<sequence length="166" mass="18246">MAHSQETRDTVRRLYIEGMPLNGAAVTAGVSYDTAQDWRKKAKARGDDWETARAAYRISEQGIDDLNQQLVEDFARQVLTTTRELETATIPAGDKAVLLAQLADAYAKFSKAFARVNPAFSGLAVALDTLKIIAEHLRASDPATLRALQPHFEEIGVKIGERYGQA</sequence>
<protein>
    <submittedName>
        <fullName evidence="1">DNA-binding protein</fullName>
    </submittedName>
</protein>
<comment type="caution">
    <text evidence="1">The sequence shown here is derived from an EMBL/GenBank/DDBJ whole genome shotgun (WGS) entry which is preliminary data.</text>
</comment>
<proteinExistence type="predicted"/>